<keyword evidence="1" id="KW-0732">Signal</keyword>
<feature type="domain" description="Peptidase C39-like" evidence="2">
    <location>
        <begin position="192"/>
        <end position="342"/>
    </location>
</feature>
<reference evidence="4" key="1">
    <citation type="submission" date="2017-02" db="EMBL/GenBank/DDBJ databases">
        <authorList>
            <person name="Varghese N."/>
            <person name="Submissions S."/>
        </authorList>
    </citation>
    <scope>NUCLEOTIDE SEQUENCE [LARGE SCALE GENOMIC DNA]</scope>
    <source>
        <strain evidence="4">9H-4</strain>
    </source>
</reference>
<dbReference type="AlphaFoldDB" id="A0A1T4Z2F2"/>
<protein>
    <submittedName>
        <fullName evidence="3">Peptidase_C39 like family protein</fullName>
    </submittedName>
</protein>
<sequence length="382" mass="41261">MIRRHFPVAAALTALLASVMIAPGLATAPAEAASHPRPELTRWTPKLVIPAGSKAKSWRSPWVSTPQASTALIPSWNVTRMPNGTWIKVKVRVASGSKASSWKTVAQWRHGLAGGARRTYGAQADALARVDTDVVRAATGRTFTKWQVQVSAGRKTASTKSPIVRTVSGVSSTYVTKSAATSRTTMTRTVDLKVPMSSQMIHTGHYPQYGGGGEAWCSPTSTSMVLRYFGLGPKAADYAWASGADRWVDHAARYTYDSSYKGTGTWPFNTAYASMYSTDAVVHRLVNLREIEAYVKQGVPVVASVAFGRGQLSGSPISATPGHLMVVRGFEKDGDVIVNDPAGRTNAQVRRVYDRAQFERAWLKGSGGVTYVIAPRNKRLAF</sequence>
<name>A0A1T4Z2F2_9ACTN</name>
<dbReference type="STRING" id="1736691.SAMN06295964_1950"/>
<dbReference type="Gene3D" id="3.90.70.10">
    <property type="entry name" value="Cysteine proteinases"/>
    <property type="match status" value="1"/>
</dbReference>
<feature type="chain" id="PRO_5012527066" evidence="1">
    <location>
        <begin position="33"/>
        <end position="382"/>
    </location>
</feature>
<feature type="signal peptide" evidence="1">
    <location>
        <begin position="1"/>
        <end position="32"/>
    </location>
</feature>
<dbReference type="InterPro" id="IPR039564">
    <property type="entry name" value="Peptidase_C39-like"/>
</dbReference>
<evidence type="ECO:0000313" key="4">
    <source>
        <dbReference type="Proteomes" id="UP000191040"/>
    </source>
</evidence>
<dbReference type="CDD" id="cd02549">
    <property type="entry name" value="Peptidase_C39A"/>
    <property type="match status" value="1"/>
</dbReference>
<dbReference type="InterPro" id="IPR039563">
    <property type="entry name" value="Peptidase_C39_single_dom"/>
</dbReference>
<dbReference type="Pfam" id="PF13529">
    <property type="entry name" value="Peptidase_C39_2"/>
    <property type="match status" value="1"/>
</dbReference>
<proteinExistence type="predicted"/>
<dbReference type="Proteomes" id="UP000191040">
    <property type="component" value="Chromosome I"/>
</dbReference>
<evidence type="ECO:0000259" key="2">
    <source>
        <dbReference type="Pfam" id="PF13529"/>
    </source>
</evidence>
<accession>A0A1T4Z2F2</accession>
<evidence type="ECO:0000256" key="1">
    <source>
        <dbReference type="SAM" id="SignalP"/>
    </source>
</evidence>
<evidence type="ECO:0000313" key="3">
    <source>
        <dbReference type="EMBL" id="SKB08043.1"/>
    </source>
</evidence>
<keyword evidence="4" id="KW-1185">Reference proteome</keyword>
<dbReference type="OrthoDB" id="9789941at2"/>
<organism evidence="3 4">
    <name type="scientific">Aeromicrobium choanae</name>
    <dbReference type="NCBI Taxonomy" id="1736691"/>
    <lineage>
        <taxon>Bacteria</taxon>
        <taxon>Bacillati</taxon>
        <taxon>Actinomycetota</taxon>
        <taxon>Actinomycetes</taxon>
        <taxon>Propionibacteriales</taxon>
        <taxon>Nocardioidaceae</taxon>
        <taxon>Aeromicrobium</taxon>
    </lineage>
</organism>
<dbReference type="RefSeq" id="WP_078699973.1">
    <property type="nucleotide sequence ID" value="NZ_LT796768.1"/>
</dbReference>
<dbReference type="EMBL" id="LT796768">
    <property type="protein sequence ID" value="SKB08043.1"/>
    <property type="molecule type" value="Genomic_DNA"/>
</dbReference>
<gene>
    <name evidence="3" type="ORF">SAMN06295964_1950</name>
</gene>